<dbReference type="EMBL" id="JBHLWK010000017">
    <property type="protein sequence ID" value="MFC0205353.1"/>
    <property type="molecule type" value="Genomic_DNA"/>
</dbReference>
<proteinExistence type="predicted"/>
<dbReference type="Gene3D" id="3.40.50.1820">
    <property type="entry name" value="alpha/beta hydrolase"/>
    <property type="match status" value="1"/>
</dbReference>
<comment type="caution">
    <text evidence="2">The sequence shown here is derived from an EMBL/GenBank/DDBJ whole genome shotgun (WGS) entry which is preliminary data.</text>
</comment>
<feature type="chain" id="PRO_5047105756" evidence="1">
    <location>
        <begin position="22"/>
        <end position="457"/>
    </location>
</feature>
<feature type="signal peptide" evidence="1">
    <location>
        <begin position="1"/>
        <end position="21"/>
    </location>
</feature>
<sequence length="457" mass="47184">MPPVRLIPFAALALPITAAQARPAPAPAPIPASVASATADWQDALVARAKALGVTDVTTRPAPNGGFILDGKIAGDAFALGIPSGWQGGALLYAHGYSTPGTPVAVSDDPVAKGPGTGLLGEAYSQGFAVGHSAYAKAGLGVETGVTNTKRLRDLVEKLGGKRIYVMGDSMGGGIVVTLLEMYPRAFAGGLARCGVVDSWQDLLGRLIDMRLAYNVLTKDTPYALPGEQDVRKNAIAPEPPAGTPDAAAQAYVWGQIGKVGAPPLALWAAAQKNPDGQEAKIVRAVTAIGGFDNDAAALAFPLVTATLGAEDMAATAGGWVYGNVGKIYAAPGLTPEENAALNRDIQRVEAAPAALAYLQRWHTATGRIATPLVTIHNRIDSLVPFAQEDTLKAAVAKAGRGRYLVQYGVPPTRAPLPIGGIEGYTHCGFDKGQTLAAWTALRGWVETGAKPSPELP</sequence>
<dbReference type="Proteomes" id="UP001589798">
    <property type="component" value="Unassembled WGS sequence"/>
</dbReference>
<name>A0ABV6CY90_9SPHN</name>
<dbReference type="RefSeq" id="WP_379488090.1">
    <property type="nucleotide sequence ID" value="NZ_JBHLWK010000017.1"/>
</dbReference>
<dbReference type="GO" id="GO:0016787">
    <property type="term" value="F:hydrolase activity"/>
    <property type="evidence" value="ECO:0007669"/>
    <property type="project" value="UniProtKB-KW"/>
</dbReference>
<evidence type="ECO:0000256" key="1">
    <source>
        <dbReference type="SAM" id="SignalP"/>
    </source>
</evidence>
<accession>A0ABV6CY90</accession>
<protein>
    <submittedName>
        <fullName evidence="2">Alpha/beta hydrolase family protein</fullName>
        <ecNumber evidence="2">3.4.-.-</ecNumber>
    </submittedName>
</protein>
<evidence type="ECO:0000313" key="2">
    <source>
        <dbReference type="EMBL" id="MFC0205353.1"/>
    </source>
</evidence>
<keyword evidence="1" id="KW-0732">Signal</keyword>
<reference evidence="2 3" key="1">
    <citation type="submission" date="2024-09" db="EMBL/GenBank/DDBJ databases">
        <authorList>
            <person name="Sun Q."/>
            <person name="Mori K."/>
        </authorList>
    </citation>
    <scope>NUCLEOTIDE SEQUENCE [LARGE SCALE GENOMIC DNA]</scope>
    <source>
        <strain evidence="2 3">CCM 7706</strain>
    </source>
</reference>
<evidence type="ECO:0000313" key="3">
    <source>
        <dbReference type="Proteomes" id="UP001589798"/>
    </source>
</evidence>
<dbReference type="InterPro" id="IPR029058">
    <property type="entry name" value="AB_hydrolase_fold"/>
</dbReference>
<dbReference type="EC" id="3.4.-.-" evidence="2"/>
<gene>
    <name evidence="2" type="ORF">ACFFJC_13870</name>
</gene>
<keyword evidence="3" id="KW-1185">Reference proteome</keyword>
<organism evidence="2 3">
    <name type="scientific">Novosphingobium soli</name>
    <dbReference type="NCBI Taxonomy" id="574956"/>
    <lineage>
        <taxon>Bacteria</taxon>
        <taxon>Pseudomonadati</taxon>
        <taxon>Pseudomonadota</taxon>
        <taxon>Alphaproteobacteria</taxon>
        <taxon>Sphingomonadales</taxon>
        <taxon>Sphingomonadaceae</taxon>
        <taxon>Novosphingobium</taxon>
    </lineage>
</organism>
<keyword evidence="2" id="KW-0378">Hydrolase</keyword>
<dbReference type="SUPFAM" id="SSF53474">
    <property type="entry name" value="alpha/beta-Hydrolases"/>
    <property type="match status" value="2"/>
</dbReference>